<dbReference type="PANTHER" id="PTHR47254">
    <property type="entry name" value="CELL WALL MANNOPROTEIN CIS3-RELATED"/>
    <property type="match status" value="1"/>
</dbReference>
<gene>
    <name evidence="10" type="ORF">B0A52_05342</name>
</gene>
<reference evidence="10 11" key="1">
    <citation type="submission" date="2017-03" db="EMBL/GenBank/DDBJ databases">
        <title>Genomes of endolithic fungi from Antarctica.</title>
        <authorList>
            <person name="Coleine C."/>
            <person name="Masonjones S."/>
            <person name="Stajich J.E."/>
        </authorList>
    </citation>
    <scope>NUCLEOTIDE SEQUENCE [LARGE SCALE GENOMIC DNA]</scope>
    <source>
        <strain evidence="10 11">CCFEE 6314</strain>
    </source>
</reference>
<comment type="caution">
    <text evidence="10">The sequence shown here is derived from an EMBL/GenBank/DDBJ whole genome shotgun (WGS) entry which is preliminary data.</text>
</comment>
<evidence type="ECO:0000313" key="10">
    <source>
        <dbReference type="EMBL" id="RVX70692.1"/>
    </source>
</evidence>
<evidence type="ECO:0000259" key="9">
    <source>
        <dbReference type="Pfam" id="PF22799"/>
    </source>
</evidence>
<evidence type="ECO:0000256" key="8">
    <source>
        <dbReference type="SAM" id="SignalP"/>
    </source>
</evidence>
<keyword evidence="4 8" id="KW-0732">Signal</keyword>
<keyword evidence="5" id="KW-0677">Repeat</keyword>
<comment type="similarity">
    <text evidence="6">Belongs to the PIR protein family.</text>
</comment>
<feature type="compositionally biased region" description="Low complexity" evidence="7">
    <location>
        <begin position="114"/>
        <end position="132"/>
    </location>
</feature>
<feature type="chain" id="PRO_5019329632" description="Cell wall mannoprotein PIR1-like C-terminal domain-containing protein" evidence="8">
    <location>
        <begin position="20"/>
        <end position="339"/>
    </location>
</feature>
<evidence type="ECO:0000256" key="6">
    <source>
        <dbReference type="ARBA" id="ARBA00038219"/>
    </source>
</evidence>
<dbReference type="PANTHER" id="PTHR47254:SF1">
    <property type="entry name" value="CELL WALL MANNOPROTEIN CIS3-RELATED"/>
    <property type="match status" value="1"/>
</dbReference>
<dbReference type="GO" id="GO:0009277">
    <property type="term" value="C:fungal-type cell wall"/>
    <property type="evidence" value="ECO:0007669"/>
    <property type="project" value="TreeGrafter"/>
</dbReference>
<feature type="compositionally biased region" description="Low complexity" evidence="7">
    <location>
        <begin position="174"/>
        <end position="195"/>
    </location>
</feature>
<feature type="signal peptide" evidence="8">
    <location>
        <begin position="1"/>
        <end position="19"/>
    </location>
</feature>
<keyword evidence="3" id="KW-0964">Secreted</keyword>
<feature type="compositionally biased region" description="Low complexity" evidence="7">
    <location>
        <begin position="140"/>
        <end position="164"/>
    </location>
</feature>
<dbReference type="Pfam" id="PF22799">
    <property type="entry name" value="PIR1-like_C"/>
    <property type="match status" value="1"/>
</dbReference>
<dbReference type="InterPro" id="IPR051153">
    <property type="entry name" value="Yeast_CWMannoprotein_PIR"/>
</dbReference>
<dbReference type="VEuPathDB" id="FungiDB:PV10_05080"/>
<sequence>MIDKNLALIIGLFIQGLYSSPIALPQAVTAAIAPPAPPQPGCLGSLRGTFGIAVVNIPSPSATKGLRQRHMDHDVQTTPAVSQIEDGQIQGGIPTVMLTLAPVTQIDDGQIQHRTTTSSSTRDRTTTTTNTRCANRSGKSASVSIPTTSTSTSTTGQPATPTSTLSNRLITLPTPNASTTTTTTTTTTTNTTSPAHIQPSTPPSPLAITQPSVSPIPQPRLNLVSCLTESTLRLTLTNHTLLDALDRTGYIASNYQFQFDKPPQSGAIYTSGWSACPVKDPSEPTAAGFNFGLTLALGGSTTFWQCLSGSFYNIYTEKVAGQFNAVEIRIVGFVQCEDE</sequence>
<dbReference type="OrthoDB" id="5415592at2759"/>
<evidence type="ECO:0000256" key="2">
    <source>
        <dbReference type="ARBA" id="ARBA00022512"/>
    </source>
</evidence>
<evidence type="ECO:0000256" key="5">
    <source>
        <dbReference type="ARBA" id="ARBA00022737"/>
    </source>
</evidence>
<evidence type="ECO:0000256" key="1">
    <source>
        <dbReference type="ARBA" id="ARBA00004191"/>
    </source>
</evidence>
<protein>
    <recommendedName>
        <fullName evidence="9">Cell wall mannoprotein PIR1-like C-terminal domain-containing protein</fullName>
    </recommendedName>
</protein>
<dbReference type="InterPro" id="IPR054508">
    <property type="entry name" value="PIR1-like_C"/>
</dbReference>
<evidence type="ECO:0000256" key="7">
    <source>
        <dbReference type="SAM" id="MobiDB-lite"/>
    </source>
</evidence>
<dbReference type="PROSITE" id="PS50256">
    <property type="entry name" value="PIR_REPEAT_2"/>
    <property type="match status" value="1"/>
</dbReference>
<dbReference type="EMBL" id="NAJM01000021">
    <property type="protein sequence ID" value="RVX70692.1"/>
    <property type="molecule type" value="Genomic_DNA"/>
</dbReference>
<evidence type="ECO:0000256" key="3">
    <source>
        <dbReference type="ARBA" id="ARBA00022525"/>
    </source>
</evidence>
<comment type="subcellular location">
    <subcellularLocation>
        <location evidence="1">Secreted</location>
        <location evidence="1">Cell wall</location>
    </subcellularLocation>
</comment>
<dbReference type="InterPro" id="IPR000420">
    <property type="entry name" value="Yeast_PIR_rpt"/>
</dbReference>
<accession>A0A438N4L7</accession>
<evidence type="ECO:0000256" key="4">
    <source>
        <dbReference type="ARBA" id="ARBA00022729"/>
    </source>
</evidence>
<dbReference type="Proteomes" id="UP000288859">
    <property type="component" value="Unassembled WGS sequence"/>
</dbReference>
<name>A0A438N4L7_EXOME</name>
<feature type="region of interest" description="Disordered" evidence="7">
    <location>
        <begin position="109"/>
        <end position="205"/>
    </location>
</feature>
<dbReference type="GO" id="GO:0005199">
    <property type="term" value="F:structural constituent of cell wall"/>
    <property type="evidence" value="ECO:0007669"/>
    <property type="project" value="InterPro"/>
</dbReference>
<keyword evidence="2" id="KW-0134">Cell wall</keyword>
<dbReference type="GO" id="GO:0031505">
    <property type="term" value="P:fungal-type cell wall organization"/>
    <property type="evidence" value="ECO:0007669"/>
    <property type="project" value="UniProtKB-ARBA"/>
</dbReference>
<organism evidence="10 11">
    <name type="scientific">Exophiala mesophila</name>
    <name type="common">Black yeast-like fungus</name>
    <dbReference type="NCBI Taxonomy" id="212818"/>
    <lineage>
        <taxon>Eukaryota</taxon>
        <taxon>Fungi</taxon>
        <taxon>Dikarya</taxon>
        <taxon>Ascomycota</taxon>
        <taxon>Pezizomycotina</taxon>
        <taxon>Eurotiomycetes</taxon>
        <taxon>Chaetothyriomycetidae</taxon>
        <taxon>Chaetothyriales</taxon>
        <taxon>Herpotrichiellaceae</taxon>
        <taxon>Exophiala</taxon>
    </lineage>
</organism>
<proteinExistence type="inferred from homology"/>
<evidence type="ECO:0000313" key="11">
    <source>
        <dbReference type="Proteomes" id="UP000288859"/>
    </source>
</evidence>
<dbReference type="AlphaFoldDB" id="A0A438N4L7"/>
<feature type="domain" description="Cell wall mannoprotein PIR1-like C-terminal" evidence="9">
    <location>
        <begin position="241"/>
        <end position="322"/>
    </location>
</feature>